<dbReference type="CDD" id="cd01609">
    <property type="entry name" value="RNAP_beta'_N"/>
    <property type="match status" value="1"/>
</dbReference>
<feature type="binding site" evidence="9">
    <location>
        <position position="902"/>
    </location>
    <ligand>
        <name>Zn(2+)</name>
        <dbReference type="ChEBI" id="CHEBI:29105"/>
        <label>2</label>
    </ligand>
</feature>
<dbReference type="InterPro" id="IPR007081">
    <property type="entry name" value="RNA_pol_Rpb1_5"/>
</dbReference>
<dbReference type="Pfam" id="PF00623">
    <property type="entry name" value="RNA_pol_Rpb1_2"/>
    <property type="match status" value="1"/>
</dbReference>
<dbReference type="GO" id="GO:0003899">
    <property type="term" value="F:DNA-directed RNA polymerase activity"/>
    <property type="evidence" value="ECO:0007669"/>
    <property type="project" value="UniProtKB-EC"/>
</dbReference>
<comment type="catalytic activity">
    <reaction evidence="8 9 10">
        <text>RNA(n) + a ribonucleoside 5'-triphosphate = RNA(n+1) + diphosphate</text>
        <dbReference type="Rhea" id="RHEA:21248"/>
        <dbReference type="Rhea" id="RHEA-COMP:14527"/>
        <dbReference type="Rhea" id="RHEA-COMP:17342"/>
        <dbReference type="ChEBI" id="CHEBI:33019"/>
        <dbReference type="ChEBI" id="CHEBI:61557"/>
        <dbReference type="ChEBI" id="CHEBI:140395"/>
        <dbReference type="EC" id="2.7.7.6"/>
    </reaction>
</comment>
<dbReference type="Gene3D" id="1.10.274.100">
    <property type="entry name" value="RNA polymerase Rpb1, domain 3"/>
    <property type="match status" value="1"/>
</dbReference>
<feature type="binding site" evidence="9">
    <location>
        <position position="451"/>
    </location>
    <ligand>
        <name>Mg(2+)</name>
        <dbReference type="ChEBI" id="CHEBI:18420"/>
    </ligand>
</feature>
<keyword evidence="6 9" id="KW-0479">Metal-binding</keyword>
<gene>
    <name evidence="9 12" type="primary">rpoC</name>
    <name evidence="12" type="ORF">ACFPXP_16065</name>
</gene>
<dbReference type="Pfam" id="PF04997">
    <property type="entry name" value="RNA_pol_Rpb1_1"/>
    <property type="match status" value="1"/>
</dbReference>
<evidence type="ECO:0000256" key="10">
    <source>
        <dbReference type="RuleBase" id="RU004279"/>
    </source>
</evidence>
<feature type="binding site" evidence="9">
    <location>
        <position position="892"/>
    </location>
    <ligand>
        <name>Zn(2+)</name>
        <dbReference type="ChEBI" id="CHEBI:29105"/>
        <label>2</label>
    </ligand>
</feature>
<sequence length="1205" mass="134849">MIDVNNFEFMKIGLASPEKIRSWSRGEVKKPETINYRTLKPEKEGLFCEKIFGPQKDWECHCGKYKRVRYKGVVCDRCGVEVTRAKVRRERMGHIELAAPVSHIWYFKGIPSRMGLALDMSPRSLEEIIYFASYVVTDPGDTPLEKKQLLSEKEYRSYREKYGYGFQAGMGAEAVKKLLADIDLEKEVNMLKDELKTAQGQRRNRAIKRLEVIEAFRHSGNQPEWMILDVLPVIPPELRPMVQLDGGRFATSDLNDLYRRVINRNNRLKRLLDLGAPDIIVQNEKRMLQEAVDALIDNGRRGRPVTGPGNRPLKSLSHMLKGKQGRFRQNLLGKRVDYSGRSVIVVGPSLKMYQCGLPKEMALELFKPFVMKELVNKGLAHNIKSAKRKVEKVSPEVWDVLEEVIKEHPVLLNRAPTLHRLGIQAFEPTLVEGRAIKLHPLVCTAYNADFDGDQMAVHVPLSAEAQAEARILMLASGNILNPKDGKPVVTPSQDMVLGSYYLTMENLEAKGTGSIFGSVNEAVVAYQLGHASLHARIAIPVKALNRESFTEEQQNGMLITTVGKLIFNEIFPGSFPFINEPTKENLNQISERFIVLEKGSDLRQRMNELPEVKAVGKDYLGTIIGECFRRYHTTKTSVILDRIKATGFVYSTKAGISISVADVIVPEQKAEIMAESEAKVRTITNQYRRGLITNEERYDRIIEIWSKAKDDLTDILMKSMDKYNSISMMVDSKARGNKSQITQLGGMRGLMANPSGRIIELPIKSNFREGLTVLEYFISTHGARKGLADTALRTADSGYLTRRLVDVAQDVIVREDDCGTDKGVVVYPIQDGKEVIEDLFDRIEGRYAFETVRHPETGEVLAVRDQLIDAELASKIVASGIQKLTIRSVLSCRTRHGVCKKCYGRNLATGQFVEIGEAVGIIAAQSIGEPGTQLTMRTFHTGGVAGDDITQGLPRIQELFEARNPKGQAIITELDGVVKDIRETKDRREIEVEGEAESKVYSVPFGARVRVTVGQTIEAGDELTDGSIDPKEMLRIKGIRGVQNYILQEVQRVYRNQGVEINDKHVEVMIRQMLRKIRIVDNGDTTLLPGSFVDIHEYEEANKQALFAGKEPAVAKPVLLGITKASLETDSFLSAASFQETTRVLTDAAIKGKVDQLLGLKENVIIGKLIPAGTGMNRYRSIKINDPLAKPEDEEEVFAEAVSVE</sequence>
<feature type="binding site" evidence="9">
    <location>
        <position position="60"/>
    </location>
    <ligand>
        <name>Zn(2+)</name>
        <dbReference type="ChEBI" id="CHEBI:29105"/>
        <label>1</label>
    </ligand>
</feature>
<dbReference type="HAMAP" id="MF_01322">
    <property type="entry name" value="RNApol_bact_RpoC"/>
    <property type="match status" value="1"/>
</dbReference>
<keyword evidence="3 9" id="KW-0240">DNA-directed RNA polymerase</keyword>
<dbReference type="Gene3D" id="1.10.1790.20">
    <property type="match status" value="1"/>
</dbReference>
<evidence type="ECO:0000256" key="2">
    <source>
        <dbReference type="ARBA" id="ARBA00006460"/>
    </source>
</evidence>
<keyword evidence="5 9" id="KW-0548">Nucleotidyltransferase</keyword>
<feature type="binding site" evidence="9">
    <location>
        <position position="62"/>
    </location>
    <ligand>
        <name>Zn(2+)</name>
        <dbReference type="ChEBI" id="CHEBI:29105"/>
        <label>1</label>
    </ligand>
</feature>
<dbReference type="Gene3D" id="4.10.860.120">
    <property type="entry name" value="RNA polymerase II, clamp domain"/>
    <property type="match status" value="1"/>
</dbReference>
<dbReference type="EMBL" id="JBHSQV010000173">
    <property type="protein sequence ID" value="MFC5987921.1"/>
    <property type="molecule type" value="Genomic_DNA"/>
</dbReference>
<proteinExistence type="inferred from homology"/>
<organism evidence="12 13">
    <name type="scientific">Marinicrinis lubricantis</name>
    <dbReference type="NCBI Taxonomy" id="2086470"/>
    <lineage>
        <taxon>Bacteria</taxon>
        <taxon>Bacillati</taxon>
        <taxon>Bacillota</taxon>
        <taxon>Bacilli</taxon>
        <taxon>Bacillales</taxon>
        <taxon>Paenibacillaceae</taxon>
    </lineage>
</organism>
<dbReference type="EC" id="2.7.7.6" evidence="9"/>
<evidence type="ECO:0000256" key="3">
    <source>
        <dbReference type="ARBA" id="ARBA00022478"/>
    </source>
</evidence>
<dbReference type="CDD" id="cd02655">
    <property type="entry name" value="RNAP_beta'_C"/>
    <property type="match status" value="1"/>
</dbReference>
<feature type="binding site" evidence="9">
    <location>
        <position position="449"/>
    </location>
    <ligand>
        <name>Mg(2+)</name>
        <dbReference type="ChEBI" id="CHEBI:18420"/>
    </ligand>
</feature>
<keyword evidence="9" id="KW-0460">Magnesium</keyword>
<evidence type="ECO:0000256" key="4">
    <source>
        <dbReference type="ARBA" id="ARBA00022679"/>
    </source>
</evidence>
<dbReference type="RefSeq" id="WP_379895347.1">
    <property type="nucleotide sequence ID" value="NZ_CBCSCT010000026.1"/>
</dbReference>
<dbReference type="InterPro" id="IPR042102">
    <property type="entry name" value="RNA_pol_Rpb1_3_sf"/>
</dbReference>
<evidence type="ECO:0000259" key="11">
    <source>
        <dbReference type="SMART" id="SM00663"/>
    </source>
</evidence>
<evidence type="ECO:0000313" key="13">
    <source>
        <dbReference type="Proteomes" id="UP001596250"/>
    </source>
</evidence>
<comment type="subunit">
    <text evidence="9">The RNAP catalytic core consists of 2 alpha, 1 beta, 1 beta' and 1 omega subunit. When a sigma factor is associated with the core the holoenzyme is formed, which can initiate transcription.</text>
</comment>
<dbReference type="InterPro" id="IPR012754">
    <property type="entry name" value="DNA-dir_RpoC_beta_prime_bact"/>
</dbReference>
<comment type="cofactor">
    <cofactor evidence="9">
        <name>Zn(2+)</name>
        <dbReference type="ChEBI" id="CHEBI:29105"/>
    </cofactor>
    <text evidence="9">Binds 2 Zn(2+) ions per subunit.</text>
</comment>
<comment type="function">
    <text evidence="1 9 10">DNA-dependent RNA polymerase catalyzes the transcription of DNA into RNA using the four ribonucleoside triphosphates as substrates.</text>
</comment>
<feature type="domain" description="RNA polymerase N-terminal" evidence="11">
    <location>
        <begin position="224"/>
        <end position="503"/>
    </location>
</feature>
<dbReference type="Pfam" id="PF04998">
    <property type="entry name" value="RNA_pol_Rpb1_5"/>
    <property type="match status" value="1"/>
</dbReference>
<dbReference type="SMART" id="SM00663">
    <property type="entry name" value="RPOLA_N"/>
    <property type="match status" value="1"/>
</dbReference>
<dbReference type="GO" id="GO:0000428">
    <property type="term" value="C:DNA-directed RNA polymerase complex"/>
    <property type="evidence" value="ECO:0007669"/>
    <property type="project" value="UniProtKB-KW"/>
</dbReference>
<evidence type="ECO:0000256" key="5">
    <source>
        <dbReference type="ARBA" id="ARBA00022695"/>
    </source>
</evidence>
<protein>
    <recommendedName>
        <fullName evidence="9">DNA-directed RNA polymerase subunit beta'</fullName>
        <shortName evidence="9">RNAP subunit beta'</shortName>
        <ecNumber evidence="9">2.7.7.6</ecNumber>
    </recommendedName>
    <alternativeName>
        <fullName evidence="9">RNA polymerase subunit beta'</fullName>
    </alternativeName>
    <alternativeName>
        <fullName evidence="9">Transcriptase subunit beta'</fullName>
    </alternativeName>
</protein>
<feature type="binding site" evidence="9">
    <location>
        <position position="78"/>
    </location>
    <ligand>
        <name>Zn(2+)</name>
        <dbReference type="ChEBI" id="CHEBI:29105"/>
        <label>1</label>
    </ligand>
</feature>
<dbReference type="InterPro" id="IPR007080">
    <property type="entry name" value="RNA_pol_Rpb1_1"/>
</dbReference>
<comment type="caution">
    <text evidence="12">The sequence shown here is derived from an EMBL/GenBank/DDBJ whole genome shotgun (WGS) entry which is preliminary data.</text>
</comment>
<dbReference type="SUPFAM" id="SSF64484">
    <property type="entry name" value="beta and beta-prime subunits of DNA dependent RNA-polymerase"/>
    <property type="match status" value="1"/>
</dbReference>
<dbReference type="Gene3D" id="1.10.132.30">
    <property type="match status" value="1"/>
</dbReference>
<dbReference type="Pfam" id="PF04983">
    <property type="entry name" value="RNA_pol_Rpb1_3"/>
    <property type="match status" value="1"/>
</dbReference>
<comment type="similarity">
    <text evidence="2 9 10">Belongs to the RNA polymerase beta' chain family.</text>
</comment>
<feature type="binding site" evidence="9">
    <location>
        <position position="75"/>
    </location>
    <ligand>
        <name>Zn(2+)</name>
        <dbReference type="ChEBI" id="CHEBI:29105"/>
        <label>1</label>
    </ligand>
</feature>
<dbReference type="InterPro" id="IPR044893">
    <property type="entry name" value="RNA_pol_Rpb1_clamp_domain"/>
</dbReference>
<dbReference type="PANTHER" id="PTHR19376:SF54">
    <property type="entry name" value="DNA-DIRECTED RNA POLYMERASE SUBUNIT BETA"/>
    <property type="match status" value="1"/>
</dbReference>
<comment type="cofactor">
    <cofactor evidence="9">
        <name>Mg(2+)</name>
        <dbReference type="ChEBI" id="CHEBI:18420"/>
    </cofactor>
    <text evidence="9">Binds 1 Mg(2+) ion per subunit.</text>
</comment>
<evidence type="ECO:0000256" key="7">
    <source>
        <dbReference type="ARBA" id="ARBA00023163"/>
    </source>
</evidence>
<dbReference type="PANTHER" id="PTHR19376">
    <property type="entry name" value="DNA-DIRECTED RNA POLYMERASE"/>
    <property type="match status" value="1"/>
</dbReference>
<keyword evidence="9" id="KW-0862">Zinc</keyword>
<dbReference type="InterPro" id="IPR007083">
    <property type="entry name" value="RNA_pol_Rpb1_4"/>
</dbReference>
<evidence type="ECO:0000256" key="6">
    <source>
        <dbReference type="ARBA" id="ARBA00022723"/>
    </source>
</evidence>
<dbReference type="InterPro" id="IPR006592">
    <property type="entry name" value="RNA_pol_N"/>
</dbReference>
<keyword evidence="7 9" id="KW-0804">Transcription</keyword>
<dbReference type="InterPro" id="IPR038120">
    <property type="entry name" value="Rpb1_funnel_sf"/>
</dbReference>
<dbReference type="Pfam" id="PF05000">
    <property type="entry name" value="RNA_pol_Rpb1_4"/>
    <property type="match status" value="1"/>
</dbReference>
<evidence type="ECO:0000313" key="12">
    <source>
        <dbReference type="EMBL" id="MFC5987921.1"/>
    </source>
</evidence>
<reference evidence="13" key="1">
    <citation type="journal article" date="2019" name="Int. J. Syst. Evol. Microbiol.">
        <title>The Global Catalogue of Microorganisms (GCM) 10K type strain sequencing project: providing services to taxonomists for standard genome sequencing and annotation.</title>
        <authorList>
            <consortium name="The Broad Institute Genomics Platform"/>
            <consortium name="The Broad Institute Genome Sequencing Center for Infectious Disease"/>
            <person name="Wu L."/>
            <person name="Ma J."/>
        </authorList>
    </citation>
    <scope>NUCLEOTIDE SEQUENCE [LARGE SCALE GENOMIC DNA]</scope>
    <source>
        <strain evidence="13">CCM 8749</strain>
    </source>
</reference>
<feature type="binding site" evidence="9">
    <location>
        <position position="453"/>
    </location>
    <ligand>
        <name>Mg(2+)</name>
        <dbReference type="ChEBI" id="CHEBI:18420"/>
    </ligand>
</feature>
<feature type="binding site" evidence="9">
    <location>
        <position position="899"/>
    </location>
    <ligand>
        <name>Zn(2+)</name>
        <dbReference type="ChEBI" id="CHEBI:29105"/>
        <label>2</label>
    </ligand>
</feature>
<dbReference type="NCBIfam" id="TIGR02386">
    <property type="entry name" value="rpoC_TIGR"/>
    <property type="match status" value="1"/>
</dbReference>
<evidence type="ECO:0000256" key="1">
    <source>
        <dbReference type="ARBA" id="ARBA00004026"/>
    </source>
</evidence>
<dbReference type="InterPro" id="IPR000722">
    <property type="entry name" value="RNA_pol_asu"/>
</dbReference>
<keyword evidence="4 9" id="KW-0808">Transferase</keyword>
<dbReference type="InterPro" id="IPR045867">
    <property type="entry name" value="DNA-dir_RpoC_beta_prime"/>
</dbReference>
<evidence type="ECO:0000256" key="8">
    <source>
        <dbReference type="ARBA" id="ARBA00048552"/>
    </source>
</evidence>
<dbReference type="Gene3D" id="1.10.150.390">
    <property type="match status" value="1"/>
</dbReference>
<dbReference type="Gene3D" id="2.40.50.100">
    <property type="match status" value="1"/>
</dbReference>
<dbReference type="Proteomes" id="UP001596250">
    <property type="component" value="Unassembled WGS sequence"/>
</dbReference>
<name>A0ABW1IS78_9BACL</name>
<evidence type="ECO:0000256" key="9">
    <source>
        <dbReference type="HAMAP-Rule" id="MF_01322"/>
    </source>
</evidence>
<dbReference type="Gene3D" id="2.40.40.20">
    <property type="match status" value="1"/>
</dbReference>
<dbReference type="Gene3D" id="1.10.40.90">
    <property type="match status" value="1"/>
</dbReference>
<dbReference type="InterPro" id="IPR007066">
    <property type="entry name" value="RNA_pol_Rpb1_3"/>
</dbReference>
<feature type="binding site" evidence="9">
    <location>
        <position position="818"/>
    </location>
    <ligand>
        <name>Zn(2+)</name>
        <dbReference type="ChEBI" id="CHEBI:29105"/>
        <label>2</label>
    </ligand>
</feature>
<keyword evidence="13" id="KW-1185">Reference proteome</keyword>
<accession>A0ABW1IS78</accession>